<dbReference type="AlphaFoldDB" id="A0A7M7KJ30"/>
<dbReference type="RefSeq" id="XP_022667543.1">
    <property type="nucleotide sequence ID" value="XM_022811808.1"/>
</dbReference>
<feature type="domain" description="Fibrinogen C-terminal" evidence="4">
    <location>
        <begin position="289"/>
        <end position="507"/>
    </location>
</feature>
<keyword evidence="1" id="KW-0175">Coiled coil</keyword>
<sequence length="513" mass="58114">MSPVASVMLAILALSLKAARGAPECVSLKALIEVKEQLTDELQATAQQLVPMAIILERIETRLEMISSRPVVIPTQQQQSTGLSNDVFDNRLRSLEGSVSALQRKFDEKLDQSLDRVVSVENKREEQERIFTDILKKILNTVNTVYERLHTSSGENKGRSSSIATSGNRSPPNTQQFLFLQDSMESLSREFKEKLDVLQERLSDSINEVTMMTRLASEKVSYISENMILTEDMQRMGENNPRIVENDMSKVLLQSSSSSNMVATQLPRSTPIPELSFFVGPKRDDCKMSSSVTVPHNCDQLRQAGANCDGPYIVYDAQGKKPMKVMCDMTGGGWTLVLRRGPKGNAQPLSFDRSWASYKYGFGNIQDEFYFGNEYIHKLTETPKMLRVELESFDGDRIILDYENFVVENENDNYRMRVGRYLGNNTRVGNAFRRHNDKQFSTADKVSGPRHCPVDHRAGHWWHSCYSVLLTGEYATPSTGTTKNGIRWSTWKAEPLKAVVLKIREMHRTQKLS</sequence>
<accession>A0A7M7KJ30</accession>
<dbReference type="InterPro" id="IPR050373">
    <property type="entry name" value="Fibrinogen_C-term_domain"/>
</dbReference>
<dbReference type="GeneID" id="111253019"/>
<dbReference type="EnsemblMetazoa" id="XM_022811808">
    <property type="protein sequence ID" value="XP_022667543"/>
    <property type="gene ID" value="LOC111253019"/>
</dbReference>
<evidence type="ECO:0000259" key="4">
    <source>
        <dbReference type="PROSITE" id="PS51406"/>
    </source>
</evidence>
<keyword evidence="6" id="KW-1185">Reference proteome</keyword>
<dbReference type="PANTHER" id="PTHR19143:SF327">
    <property type="entry name" value="FI21813P1-RELATED"/>
    <property type="match status" value="1"/>
</dbReference>
<dbReference type="Gene3D" id="3.90.215.10">
    <property type="entry name" value="Gamma Fibrinogen, chain A, domain 1"/>
    <property type="match status" value="1"/>
</dbReference>
<dbReference type="PROSITE" id="PS51406">
    <property type="entry name" value="FIBRINOGEN_C_2"/>
    <property type="match status" value="1"/>
</dbReference>
<feature type="compositionally biased region" description="Polar residues" evidence="2">
    <location>
        <begin position="151"/>
        <end position="174"/>
    </location>
</feature>
<reference evidence="5" key="1">
    <citation type="submission" date="2021-01" db="UniProtKB">
        <authorList>
            <consortium name="EnsemblMetazoa"/>
        </authorList>
    </citation>
    <scope>IDENTIFICATION</scope>
</reference>
<feature type="coiled-coil region" evidence="1">
    <location>
        <begin position="92"/>
        <end position="130"/>
    </location>
</feature>
<evidence type="ECO:0000256" key="3">
    <source>
        <dbReference type="SAM" id="SignalP"/>
    </source>
</evidence>
<dbReference type="InterPro" id="IPR014716">
    <property type="entry name" value="Fibrinogen_a/b/g_C_1"/>
</dbReference>
<evidence type="ECO:0000256" key="2">
    <source>
        <dbReference type="SAM" id="MobiDB-lite"/>
    </source>
</evidence>
<dbReference type="CDD" id="cd00087">
    <property type="entry name" value="FReD"/>
    <property type="match status" value="1"/>
</dbReference>
<dbReference type="Pfam" id="PF00147">
    <property type="entry name" value="Fibrinogen_C"/>
    <property type="match status" value="1"/>
</dbReference>
<dbReference type="InterPro" id="IPR036056">
    <property type="entry name" value="Fibrinogen-like_C"/>
</dbReference>
<feature type="signal peptide" evidence="3">
    <location>
        <begin position="1"/>
        <end position="21"/>
    </location>
</feature>
<protein>
    <recommendedName>
        <fullName evidence="4">Fibrinogen C-terminal domain-containing protein</fullName>
    </recommendedName>
</protein>
<feature type="region of interest" description="Disordered" evidence="2">
    <location>
        <begin position="150"/>
        <end position="174"/>
    </location>
</feature>
<dbReference type="Proteomes" id="UP000594260">
    <property type="component" value="Unplaced"/>
</dbReference>
<feature type="chain" id="PRO_5029908033" description="Fibrinogen C-terminal domain-containing protein" evidence="3">
    <location>
        <begin position="22"/>
        <end position="513"/>
    </location>
</feature>
<dbReference type="SMART" id="SM00186">
    <property type="entry name" value="FBG"/>
    <property type="match status" value="1"/>
</dbReference>
<dbReference type="PANTHER" id="PTHR19143">
    <property type="entry name" value="FIBRINOGEN/TENASCIN/ANGIOPOEITIN"/>
    <property type="match status" value="1"/>
</dbReference>
<dbReference type="SUPFAM" id="SSF56496">
    <property type="entry name" value="Fibrinogen C-terminal domain-like"/>
    <property type="match status" value="1"/>
</dbReference>
<evidence type="ECO:0000313" key="6">
    <source>
        <dbReference type="Proteomes" id="UP000594260"/>
    </source>
</evidence>
<evidence type="ECO:0000313" key="5">
    <source>
        <dbReference type="EnsemblMetazoa" id="XP_022667543"/>
    </source>
</evidence>
<proteinExistence type="predicted"/>
<organism evidence="5 6">
    <name type="scientific">Varroa destructor</name>
    <name type="common">Honeybee mite</name>
    <dbReference type="NCBI Taxonomy" id="109461"/>
    <lineage>
        <taxon>Eukaryota</taxon>
        <taxon>Metazoa</taxon>
        <taxon>Ecdysozoa</taxon>
        <taxon>Arthropoda</taxon>
        <taxon>Chelicerata</taxon>
        <taxon>Arachnida</taxon>
        <taxon>Acari</taxon>
        <taxon>Parasitiformes</taxon>
        <taxon>Mesostigmata</taxon>
        <taxon>Gamasina</taxon>
        <taxon>Dermanyssoidea</taxon>
        <taxon>Varroidae</taxon>
        <taxon>Varroa</taxon>
    </lineage>
</organism>
<keyword evidence="3" id="KW-0732">Signal</keyword>
<dbReference type="InterPro" id="IPR002181">
    <property type="entry name" value="Fibrinogen_a/b/g_C_dom"/>
</dbReference>
<name>A0A7M7KJ30_VARDE</name>
<evidence type="ECO:0000256" key="1">
    <source>
        <dbReference type="SAM" id="Coils"/>
    </source>
</evidence>
<dbReference type="GO" id="GO:0005615">
    <property type="term" value="C:extracellular space"/>
    <property type="evidence" value="ECO:0007669"/>
    <property type="project" value="TreeGrafter"/>
</dbReference>